<dbReference type="InterPro" id="IPR052523">
    <property type="entry name" value="Trichothecene_AcTrans"/>
</dbReference>
<sequence length="266" mass="29720">MTLIIHQLSPNNEADLALIPAIARIHLAAWLTNGLYRTIYYGPPSSYPAINEYNEKRHLQSLKKDPTARLAVVWDDTVREKDRDGAGAGASTSTDGDRQPSPDQIIAWTKYNIFTTAEGAEERTDTGERLEWPAYTNLALVTGFWEALVKSREQNNQDIGAHVSVDQLATDPAHHRRGAGRMLMQHVAAQADALNLPVTLEASPQGMNVYRSVGFEPHHEFWVDLARFEDGGDKGEEWTEQRGRREGQGEGWYKEVAMVRAAPTTK</sequence>
<accession>A0A0D2D5X4</accession>
<dbReference type="InterPro" id="IPR016181">
    <property type="entry name" value="Acyl_CoA_acyltransferase"/>
</dbReference>
<dbReference type="CDD" id="cd04301">
    <property type="entry name" value="NAT_SF"/>
    <property type="match status" value="1"/>
</dbReference>
<dbReference type="EMBL" id="KN847341">
    <property type="protein sequence ID" value="KIW38563.1"/>
    <property type="molecule type" value="Genomic_DNA"/>
</dbReference>
<dbReference type="PROSITE" id="PS51186">
    <property type="entry name" value="GNAT"/>
    <property type="match status" value="1"/>
</dbReference>
<evidence type="ECO:0000313" key="3">
    <source>
        <dbReference type="EMBL" id="KIW38563.1"/>
    </source>
</evidence>
<dbReference type="RefSeq" id="XP_016258779.1">
    <property type="nucleotide sequence ID" value="XM_016410972.1"/>
</dbReference>
<dbReference type="Proteomes" id="UP000053342">
    <property type="component" value="Unassembled WGS sequence"/>
</dbReference>
<organism evidence="3 4">
    <name type="scientific">Exophiala oligosperma</name>
    <dbReference type="NCBI Taxonomy" id="215243"/>
    <lineage>
        <taxon>Eukaryota</taxon>
        <taxon>Fungi</taxon>
        <taxon>Dikarya</taxon>
        <taxon>Ascomycota</taxon>
        <taxon>Pezizomycotina</taxon>
        <taxon>Eurotiomycetes</taxon>
        <taxon>Chaetothyriomycetidae</taxon>
        <taxon>Chaetothyriales</taxon>
        <taxon>Herpotrichiellaceae</taxon>
        <taxon>Exophiala</taxon>
    </lineage>
</organism>
<evidence type="ECO:0000256" key="1">
    <source>
        <dbReference type="SAM" id="MobiDB-lite"/>
    </source>
</evidence>
<name>A0A0D2D5X4_9EURO</name>
<reference evidence="3 4" key="1">
    <citation type="submission" date="2015-01" db="EMBL/GenBank/DDBJ databases">
        <title>The Genome Sequence of Exophiala oligosperma CBS72588.</title>
        <authorList>
            <consortium name="The Broad Institute Genomics Platform"/>
            <person name="Cuomo C."/>
            <person name="de Hoog S."/>
            <person name="Gorbushina A."/>
            <person name="Stielow B."/>
            <person name="Teixiera M."/>
            <person name="Abouelleil A."/>
            <person name="Chapman S.B."/>
            <person name="Priest M."/>
            <person name="Young S.K."/>
            <person name="Wortman J."/>
            <person name="Nusbaum C."/>
            <person name="Birren B."/>
        </authorList>
    </citation>
    <scope>NUCLEOTIDE SEQUENCE [LARGE SCALE GENOMIC DNA]</scope>
    <source>
        <strain evidence="3 4">CBS 72588</strain>
    </source>
</reference>
<dbReference type="PANTHER" id="PTHR42791:SF14">
    <property type="entry name" value="N-ACETYLTRANSFERASE DOMAIN-CONTAINING PROTEIN"/>
    <property type="match status" value="1"/>
</dbReference>
<keyword evidence="4" id="KW-1185">Reference proteome</keyword>
<dbReference type="STRING" id="215243.A0A0D2D5X4"/>
<dbReference type="AlphaFoldDB" id="A0A0D2D5X4"/>
<dbReference type="GO" id="GO:0016747">
    <property type="term" value="F:acyltransferase activity, transferring groups other than amino-acyl groups"/>
    <property type="evidence" value="ECO:0007669"/>
    <property type="project" value="InterPro"/>
</dbReference>
<dbReference type="VEuPathDB" id="FungiDB:PV06_09518"/>
<protein>
    <recommendedName>
        <fullName evidence="2">N-acetyltransferase domain-containing protein</fullName>
    </recommendedName>
</protein>
<proteinExistence type="predicted"/>
<dbReference type="Gene3D" id="3.40.630.30">
    <property type="match status" value="1"/>
</dbReference>
<evidence type="ECO:0000313" key="4">
    <source>
        <dbReference type="Proteomes" id="UP000053342"/>
    </source>
</evidence>
<dbReference type="Pfam" id="PF13673">
    <property type="entry name" value="Acetyltransf_10"/>
    <property type="match status" value="1"/>
</dbReference>
<dbReference type="SUPFAM" id="SSF55729">
    <property type="entry name" value="Acyl-CoA N-acyltransferases (Nat)"/>
    <property type="match status" value="1"/>
</dbReference>
<dbReference type="OrthoDB" id="2115692at2759"/>
<dbReference type="GeneID" id="27361592"/>
<gene>
    <name evidence="3" type="ORF">PV06_09518</name>
</gene>
<feature type="region of interest" description="Disordered" evidence="1">
    <location>
        <begin position="81"/>
        <end position="102"/>
    </location>
</feature>
<feature type="domain" description="N-acetyltransferase" evidence="2">
    <location>
        <begin position="95"/>
        <end position="263"/>
    </location>
</feature>
<evidence type="ECO:0000259" key="2">
    <source>
        <dbReference type="PROSITE" id="PS51186"/>
    </source>
</evidence>
<dbReference type="PANTHER" id="PTHR42791">
    <property type="entry name" value="GNAT FAMILY ACETYLTRANSFERASE"/>
    <property type="match status" value="1"/>
</dbReference>
<dbReference type="InterPro" id="IPR000182">
    <property type="entry name" value="GNAT_dom"/>
</dbReference>
<dbReference type="HOGENOM" id="CLU_949960_0_0_1"/>